<keyword evidence="3" id="KW-1185">Reference proteome</keyword>
<dbReference type="EMBL" id="BSTX01000002">
    <property type="protein sequence ID" value="GLZ78423.1"/>
    <property type="molecule type" value="Genomic_DNA"/>
</dbReference>
<name>A0A9W6SLG3_9ACTN</name>
<dbReference type="GO" id="GO:0051920">
    <property type="term" value="F:peroxiredoxin activity"/>
    <property type="evidence" value="ECO:0007669"/>
    <property type="project" value="InterPro"/>
</dbReference>
<dbReference type="InterPro" id="IPR004675">
    <property type="entry name" value="AhpD_core"/>
</dbReference>
<dbReference type="Gene3D" id="1.20.1290.10">
    <property type="entry name" value="AhpD-like"/>
    <property type="match status" value="1"/>
</dbReference>
<proteinExistence type="predicted"/>
<protein>
    <submittedName>
        <fullName evidence="2">Alkyl hydroperoxide reductase AhpD</fullName>
    </submittedName>
</protein>
<dbReference type="Proteomes" id="UP001165079">
    <property type="component" value="Unassembled WGS sequence"/>
</dbReference>
<dbReference type="Pfam" id="PF02627">
    <property type="entry name" value="CMD"/>
    <property type="match status" value="1"/>
</dbReference>
<sequence length="181" mass="18839">MSRLPQIQPENATGKAADLLAGVQKALGVTPNMTKAMVNSPAVLKAYLDFSGALATGSLSADVRERLALLTAEENACDYCLSAHTYIGTNLAGLDETEAHAARHGKSADAKAQAALTLAEAVLATKGEVTDADLDAARAAGLTDGDVAEVVAHVALNVFTNYFNRLAGTDIDWPVVRHGEH</sequence>
<feature type="domain" description="Carboxymuconolactone decarboxylase-like" evidence="1">
    <location>
        <begin position="41"/>
        <end position="120"/>
    </location>
</feature>
<evidence type="ECO:0000313" key="3">
    <source>
        <dbReference type="Proteomes" id="UP001165079"/>
    </source>
</evidence>
<accession>A0A9W6SLG3</accession>
<reference evidence="2" key="1">
    <citation type="submission" date="2023-03" db="EMBL/GenBank/DDBJ databases">
        <title>Actinorhabdospora filicis NBRC 111898.</title>
        <authorList>
            <person name="Ichikawa N."/>
            <person name="Sato H."/>
            <person name="Tonouchi N."/>
        </authorList>
    </citation>
    <scope>NUCLEOTIDE SEQUENCE</scope>
    <source>
        <strain evidence="2">NBRC 111898</strain>
    </source>
</reference>
<evidence type="ECO:0000259" key="1">
    <source>
        <dbReference type="Pfam" id="PF02627"/>
    </source>
</evidence>
<dbReference type="PANTHER" id="PTHR35446:SF3">
    <property type="entry name" value="CMD DOMAIN-CONTAINING PROTEIN"/>
    <property type="match status" value="1"/>
</dbReference>
<evidence type="ECO:0000313" key="2">
    <source>
        <dbReference type="EMBL" id="GLZ78423.1"/>
    </source>
</evidence>
<dbReference type="SUPFAM" id="SSF69118">
    <property type="entry name" value="AhpD-like"/>
    <property type="match status" value="1"/>
</dbReference>
<comment type="caution">
    <text evidence="2">The sequence shown here is derived from an EMBL/GenBank/DDBJ whole genome shotgun (WGS) entry which is preliminary data.</text>
</comment>
<dbReference type="AlphaFoldDB" id="A0A9W6SLG3"/>
<organism evidence="2 3">
    <name type="scientific">Actinorhabdospora filicis</name>
    <dbReference type="NCBI Taxonomy" id="1785913"/>
    <lineage>
        <taxon>Bacteria</taxon>
        <taxon>Bacillati</taxon>
        <taxon>Actinomycetota</taxon>
        <taxon>Actinomycetes</taxon>
        <taxon>Micromonosporales</taxon>
        <taxon>Micromonosporaceae</taxon>
        <taxon>Actinorhabdospora</taxon>
    </lineage>
</organism>
<dbReference type="InterPro" id="IPR003779">
    <property type="entry name" value="CMD-like"/>
</dbReference>
<gene>
    <name evidence="2" type="primary">mip</name>
    <name evidence="2" type="ORF">Afil01_32300</name>
</gene>
<dbReference type="RefSeq" id="WP_285663578.1">
    <property type="nucleotide sequence ID" value="NZ_BSTX01000002.1"/>
</dbReference>
<dbReference type="NCBIfam" id="TIGR00778">
    <property type="entry name" value="ahpD_dom"/>
    <property type="match status" value="1"/>
</dbReference>
<dbReference type="PANTHER" id="PTHR35446">
    <property type="entry name" value="SI:CH211-175M2.5"/>
    <property type="match status" value="1"/>
</dbReference>
<dbReference type="InterPro" id="IPR029032">
    <property type="entry name" value="AhpD-like"/>
</dbReference>